<organism evidence="2 3">
    <name type="scientific">Hoylesella saccharolytica F0055</name>
    <dbReference type="NCBI Taxonomy" id="1127699"/>
    <lineage>
        <taxon>Bacteria</taxon>
        <taxon>Pseudomonadati</taxon>
        <taxon>Bacteroidota</taxon>
        <taxon>Bacteroidia</taxon>
        <taxon>Bacteroidales</taxon>
        <taxon>Prevotellaceae</taxon>
        <taxon>Hoylesella</taxon>
    </lineage>
</organism>
<dbReference type="AlphaFoldDB" id="L1NBM9"/>
<dbReference type="STRING" id="1127699.HMPREF9151_01201"/>
<evidence type="ECO:0000313" key="3">
    <source>
        <dbReference type="Proteomes" id="UP000010433"/>
    </source>
</evidence>
<evidence type="ECO:0000313" key="2">
    <source>
        <dbReference type="EMBL" id="EKY00726.1"/>
    </source>
</evidence>
<dbReference type="PATRIC" id="fig|1127699.3.peg.1112"/>
<keyword evidence="1" id="KW-0732">Signal</keyword>
<dbReference type="Proteomes" id="UP000010433">
    <property type="component" value="Unassembled WGS sequence"/>
</dbReference>
<feature type="chain" id="PRO_5003954386" evidence="1">
    <location>
        <begin position="21"/>
        <end position="592"/>
    </location>
</feature>
<keyword evidence="3" id="KW-1185">Reference proteome</keyword>
<dbReference type="InterPro" id="IPR011047">
    <property type="entry name" value="Quinoprotein_ADH-like_sf"/>
</dbReference>
<accession>L1NBM9</accession>
<dbReference type="EMBL" id="AMEP01000084">
    <property type="protein sequence ID" value="EKY00726.1"/>
    <property type="molecule type" value="Genomic_DNA"/>
</dbReference>
<sequence length="592" mass="65037">MIKNLLVMFAVWAVSASSYAANFEHQWHHAFYGITKSGNTPICVIKTTDGKCVSMTAFGSNTLTGVKVLFDNDTLKDARGQDIIGCPYQAKNSNSSNANLLLQKLDPATGDVIWTVYSDKGSLRLNASAQPTKDGGVIIVSDVVNLADRKEKALFRLVGADGQKTEVEYSPDARGRTVTEGVVAKIDKDGKVLWARLIATTTHPSPKRFGGYSAFYNSLALDSEDNIYICGNYLSAMTFTKRNGSVETHQAKNTKAWDGTAQSWAGDPFIAKLDKDGYLLQFLTEDESSILHATFDQMVIRDNTLYVAGCFHGDTIGTNTIRFGDKSLKFNYNYNLVYASVKTNDLSINYFKAFETRSKDKKVHTATCLNLQYYNDHLYITGKFTGDMADDAVSEPFIEAQTERAEAMIIQVNPRTGERLAAGADGGSVTFSCGVLETKDPATIWTYGYNLNAGTRCCKYTLSGKRWVRSIEEVIFSNTAVGEIGRPLIDGQSIVSIARASNNSGQLLGSADTYSFYHWGLILCKYTNEDILPDGNLHTDINGITIQPGSHTRYNVYSLSGVLVRKADTIEDAKQDLAPGIYIIGGKKYIVR</sequence>
<dbReference type="HOGENOM" id="CLU_443348_0_0_10"/>
<reference evidence="2 3" key="1">
    <citation type="submission" date="2012-05" db="EMBL/GenBank/DDBJ databases">
        <authorList>
            <person name="Weinstock G."/>
            <person name="Sodergren E."/>
            <person name="Lobos E.A."/>
            <person name="Fulton L."/>
            <person name="Fulton R."/>
            <person name="Courtney L."/>
            <person name="Fronick C."/>
            <person name="O'Laughlin M."/>
            <person name="Godfrey J."/>
            <person name="Wilson R.M."/>
            <person name="Miner T."/>
            <person name="Farmer C."/>
            <person name="Delehaunty K."/>
            <person name="Cordes M."/>
            <person name="Minx P."/>
            <person name="Tomlinson C."/>
            <person name="Chen J."/>
            <person name="Wollam A."/>
            <person name="Pepin K.H."/>
            <person name="Bhonagiri V."/>
            <person name="Zhang X."/>
            <person name="Suruliraj S."/>
            <person name="Warren W."/>
            <person name="Mitreva M."/>
            <person name="Mardis E.R."/>
            <person name="Wilson R.K."/>
        </authorList>
    </citation>
    <scope>NUCLEOTIDE SEQUENCE [LARGE SCALE GENOMIC DNA]</scope>
    <source>
        <strain evidence="2 3">F0055</strain>
    </source>
</reference>
<comment type="caution">
    <text evidence="2">The sequence shown here is derived from an EMBL/GenBank/DDBJ whole genome shotgun (WGS) entry which is preliminary data.</text>
</comment>
<gene>
    <name evidence="2" type="ORF">HMPREF9151_01201</name>
</gene>
<dbReference type="Gene3D" id="2.130.10.10">
    <property type="entry name" value="YVTN repeat-like/Quinoprotein amine dehydrogenase"/>
    <property type="match status" value="1"/>
</dbReference>
<dbReference type="OrthoDB" id="1081057at2"/>
<feature type="signal peptide" evidence="1">
    <location>
        <begin position="1"/>
        <end position="20"/>
    </location>
</feature>
<dbReference type="SUPFAM" id="SSF50998">
    <property type="entry name" value="Quinoprotein alcohol dehydrogenase-like"/>
    <property type="match status" value="1"/>
</dbReference>
<evidence type="ECO:0000256" key="1">
    <source>
        <dbReference type="SAM" id="SignalP"/>
    </source>
</evidence>
<name>L1NBM9_9BACT</name>
<protein>
    <submittedName>
        <fullName evidence="2">Uncharacterized protein</fullName>
    </submittedName>
</protein>
<dbReference type="RefSeq" id="WP_009162416.1">
    <property type="nucleotide sequence ID" value="NZ_KB290995.1"/>
</dbReference>
<proteinExistence type="predicted"/>
<dbReference type="InterPro" id="IPR015943">
    <property type="entry name" value="WD40/YVTN_repeat-like_dom_sf"/>
</dbReference>